<dbReference type="GO" id="GO:0015344">
    <property type="term" value="F:siderophore uptake transmembrane transporter activity"/>
    <property type="evidence" value="ECO:0007669"/>
    <property type="project" value="TreeGrafter"/>
</dbReference>
<evidence type="ECO:0000259" key="13">
    <source>
        <dbReference type="Pfam" id="PF00593"/>
    </source>
</evidence>
<protein>
    <recommendedName>
        <fullName evidence="17">TonB-dependent receptor</fullName>
    </recommendedName>
</protein>
<dbReference type="InterPro" id="IPR037066">
    <property type="entry name" value="Plug_dom_sf"/>
</dbReference>
<dbReference type="Proteomes" id="UP000070058">
    <property type="component" value="Unassembled WGS sequence"/>
</dbReference>
<proteinExistence type="inferred from homology"/>
<evidence type="ECO:0000256" key="9">
    <source>
        <dbReference type="ARBA" id="ARBA00023237"/>
    </source>
</evidence>
<evidence type="ECO:0000256" key="11">
    <source>
        <dbReference type="RuleBase" id="RU003357"/>
    </source>
</evidence>
<comment type="caution">
    <text evidence="15">The sequence shown here is derived from an EMBL/GenBank/DDBJ whole genome shotgun (WGS) entry which is preliminary data.</text>
</comment>
<accession>A0A139SSJ3</accession>
<dbReference type="STRING" id="1548207.AXK11_02270"/>
<dbReference type="AlphaFoldDB" id="A0A139SSJ3"/>
<keyword evidence="2 10" id="KW-0813">Transport</keyword>
<keyword evidence="6 11" id="KW-0798">TonB box</keyword>
<name>A0A139SSJ3_9BACT</name>
<keyword evidence="4 10" id="KW-0812">Transmembrane</keyword>
<dbReference type="PANTHER" id="PTHR30069:SF29">
    <property type="entry name" value="HEMOGLOBIN AND HEMOGLOBIN-HAPTOGLOBIN-BINDING PROTEIN 1-RELATED"/>
    <property type="match status" value="1"/>
</dbReference>
<keyword evidence="3 10" id="KW-1134">Transmembrane beta strand</keyword>
<keyword evidence="7 10" id="KW-0472">Membrane</keyword>
<organism evidence="15 16">
    <name type="scientific">Cephaloticoccus primus</name>
    <dbReference type="NCBI Taxonomy" id="1548207"/>
    <lineage>
        <taxon>Bacteria</taxon>
        <taxon>Pseudomonadati</taxon>
        <taxon>Verrucomicrobiota</taxon>
        <taxon>Opitutia</taxon>
        <taxon>Opitutales</taxon>
        <taxon>Opitutaceae</taxon>
        <taxon>Cephaloticoccus</taxon>
    </lineage>
</organism>
<evidence type="ECO:0000256" key="5">
    <source>
        <dbReference type="ARBA" id="ARBA00022729"/>
    </source>
</evidence>
<evidence type="ECO:0000256" key="3">
    <source>
        <dbReference type="ARBA" id="ARBA00022452"/>
    </source>
</evidence>
<dbReference type="InterPro" id="IPR012910">
    <property type="entry name" value="Plug_dom"/>
</dbReference>
<dbReference type="InterPro" id="IPR036942">
    <property type="entry name" value="Beta-barrel_TonB_sf"/>
</dbReference>
<dbReference type="CDD" id="cd01347">
    <property type="entry name" value="ligand_gated_channel"/>
    <property type="match status" value="1"/>
</dbReference>
<gene>
    <name evidence="15" type="ORF">AXK11_02270</name>
</gene>
<dbReference type="GO" id="GO:0009279">
    <property type="term" value="C:cell outer membrane"/>
    <property type="evidence" value="ECO:0007669"/>
    <property type="project" value="UniProtKB-SubCell"/>
</dbReference>
<evidence type="ECO:0000256" key="10">
    <source>
        <dbReference type="PROSITE-ProRule" id="PRU01360"/>
    </source>
</evidence>
<comment type="similarity">
    <text evidence="10 11">Belongs to the TonB-dependent receptor family.</text>
</comment>
<evidence type="ECO:0000313" key="15">
    <source>
        <dbReference type="EMBL" id="KXU37539.1"/>
    </source>
</evidence>
<feature type="chain" id="PRO_5007489488" description="TonB-dependent receptor" evidence="12">
    <location>
        <begin position="24"/>
        <end position="623"/>
    </location>
</feature>
<keyword evidence="9 10" id="KW-0998">Cell outer membrane</keyword>
<dbReference type="InterPro" id="IPR000531">
    <property type="entry name" value="Beta-barrel_TonB"/>
</dbReference>
<evidence type="ECO:0000259" key="14">
    <source>
        <dbReference type="Pfam" id="PF07715"/>
    </source>
</evidence>
<evidence type="ECO:0000256" key="7">
    <source>
        <dbReference type="ARBA" id="ARBA00023136"/>
    </source>
</evidence>
<dbReference type="InterPro" id="IPR039426">
    <property type="entry name" value="TonB-dep_rcpt-like"/>
</dbReference>
<evidence type="ECO:0000256" key="1">
    <source>
        <dbReference type="ARBA" id="ARBA00004571"/>
    </source>
</evidence>
<dbReference type="SUPFAM" id="SSF56935">
    <property type="entry name" value="Porins"/>
    <property type="match status" value="1"/>
</dbReference>
<sequence length="623" mass="68296">MNNRFWLPKLAALSLALAPALSAQTQKAPVEEPQPTQLSPYVTVATRTPHSQRTLGTVVDVITPEEAQRRQLTSFGDVLGDIVGAPTVRTGAAGGINSIFLRGTNSNQTLFLVDGIRMSDSDTDYRNFLGGAAIGGGDTVEIARGPQSTLYGADAIGGVISLRAERGSAAQSKTRVGLEGGTFKSVGGYFHSQGESSGVAYNVSVRGSHTDNERENNSFDSINTSARIDVEVDPAINIGATVRWFQGDYESPGSRFAPTLDEESQEQNFLGTVFSEFRNGERLSSRVTLGAQSRRFVPETAGTADYVVKNRRLIADWQTLYLLCDDKLSVTAGVTAENLHTKNTSAWANINKHQDLLAFYINQEFHPTENIYLTGGLRHDDFDTFGEKTTGRASAAWLVANKQLKLRASYGTGFRAPSLIELYGVYGSYVGNPNLKPETSRGWDAGADFYLPEDRGVIGVTWFENRLRDLIATDYTPIPSTTYNVGRARTRGVEVKGDVKLAERTRGQLGYTYLEAKNQSADERLLRRPRHTVTADLGQDFGNGLSAGIGVRWIVDREDIDAQTFATFNAEDYTTLRIYVSYAVNEQLSLRLRVENALDESYEEAHGYPALGTGTFFGVDWKF</sequence>
<dbReference type="Gene3D" id="2.40.170.20">
    <property type="entry name" value="TonB-dependent receptor, beta-barrel domain"/>
    <property type="match status" value="1"/>
</dbReference>
<dbReference type="PROSITE" id="PS52016">
    <property type="entry name" value="TONB_DEPENDENT_REC_3"/>
    <property type="match status" value="1"/>
</dbReference>
<feature type="signal peptide" evidence="12">
    <location>
        <begin position="1"/>
        <end position="23"/>
    </location>
</feature>
<dbReference type="PANTHER" id="PTHR30069">
    <property type="entry name" value="TONB-DEPENDENT OUTER MEMBRANE RECEPTOR"/>
    <property type="match status" value="1"/>
</dbReference>
<dbReference type="Pfam" id="PF00593">
    <property type="entry name" value="TonB_dep_Rec_b-barrel"/>
    <property type="match status" value="1"/>
</dbReference>
<feature type="domain" description="TonB-dependent receptor-like beta-barrel" evidence="13">
    <location>
        <begin position="195"/>
        <end position="596"/>
    </location>
</feature>
<dbReference type="OrthoDB" id="101167at2"/>
<evidence type="ECO:0000256" key="2">
    <source>
        <dbReference type="ARBA" id="ARBA00022448"/>
    </source>
</evidence>
<keyword evidence="16" id="KW-1185">Reference proteome</keyword>
<dbReference type="Gene3D" id="2.170.130.10">
    <property type="entry name" value="TonB-dependent receptor, plug domain"/>
    <property type="match status" value="1"/>
</dbReference>
<evidence type="ECO:0000256" key="6">
    <source>
        <dbReference type="ARBA" id="ARBA00023077"/>
    </source>
</evidence>
<feature type="domain" description="TonB-dependent receptor plug" evidence="14">
    <location>
        <begin position="52"/>
        <end position="159"/>
    </location>
</feature>
<keyword evidence="5 12" id="KW-0732">Signal</keyword>
<evidence type="ECO:0000256" key="12">
    <source>
        <dbReference type="SAM" id="SignalP"/>
    </source>
</evidence>
<dbReference type="GO" id="GO:0044718">
    <property type="term" value="P:siderophore transmembrane transport"/>
    <property type="evidence" value="ECO:0007669"/>
    <property type="project" value="TreeGrafter"/>
</dbReference>
<keyword evidence="8" id="KW-0675">Receptor</keyword>
<evidence type="ECO:0000256" key="8">
    <source>
        <dbReference type="ARBA" id="ARBA00023170"/>
    </source>
</evidence>
<evidence type="ECO:0000313" key="16">
    <source>
        <dbReference type="Proteomes" id="UP000070058"/>
    </source>
</evidence>
<dbReference type="EMBL" id="LSZQ01000014">
    <property type="protein sequence ID" value="KXU37539.1"/>
    <property type="molecule type" value="Genomic_DNA"/>
</dbReference>
<evidence type="ECO:0008006" key="17">
    <source>
        <dbReference type="Google" id="ProtNLM"/>
    </source>
</evidence>
<reference evidence="16" key="1">
    <citation type="submission" date="2016-02" db="EMBL/GenBank/DDBJ databases">
        <authorList>
            <person name="Sanders J.G."/>
            <person name="Lin J.Y."/>
            <person name="Wertz J.T."/>
            <person name="Russell J.A."/>
            <person name="Moreau C.S."/>
            <person name="Powell S."/>
        </authorList>
    </citation>
    <scope>NUCLEOTIDE SEQUENCE [LARGE SCALE GENOMIC DNA]</scope>
    <source>
        <strain evidence="16">CAG34</strain>
    </source>
</reference>
<comment type="subcellular location">
    <subcellularLocation>
        <location evidence="1 10">Cell outer membrane</location>
        <topology evidence="1 10">Multi-pass membrane protein</topology>
    </subcellularLocation>
</comment>
<dbReference type="Pfam" id="PF07715">
    <property type="entry name" value="Plug"/>
    <property type="match status" value="1"/>
</dbReference>
<evidence type="ECO:0000256" key="4">
    <source>
        <dbReference type="ARBA" id="ARBA00022692"/>
    </source>
</evidence>
<dbReference type="RefSeq" id="WP_082780762.1">
    <property type="nucleotide sequence ID" value="NZ_LSZQ01000014.1"/>
</dbReference>